<evidence type="ECO:0000313" key="2">
    <source>
        <dbReference type="Proteomes" id="UP000652761"/>
    </source>
</evidence>
<gene>
    <name evidence="1" type="ORF">Taro_056435</name>
</gene>
<evidence type="ECO:0000313" key="1">
    <source>
        <dbReference type="EMBL" id="MQM23371.1"/>
    </source>
</evidence>
<reference evidence="1" key="1">
    <citation type="submission" date="2017-07" db="EMBL/GenBank/DDBJ databases">
        <title>Taro Niue Genome Assembly and Annotation.</title>
        <authorList>
            <person name="Atibalentja N."/>
            <person name="Keating K."/>
            <person name="Fields C.J."/>
        </authorList>
    </citation>
    <scope>NUCLEOTIDE SEQUENCE</scope>
    <source>
        <strain evidence="1">Niue_2</strain>
        <tissue evidence="1">Leaf</tissue>
    </source>
</reference>
<protein>
    <submittedName>
        <fullName evidence="1">Uncharacterized protein</fullName>
    </submittedName>
</protein>
<dbReference type="Proteomes" id="UP000652761">
    <property type="component" value="Unassembled WGS sequence"/>
</dbReference>
<dbReference type="AlphaFoldDB" id="A0A843XWH0"/>
<name>A0A843XWH0_COLES</name>
<proteinExistence type="predicted"/>
<organism evidence="1 2">
    <name type="scientific">Colocasia esculenta</name>
    <name type="common">Wild taro</name>
    <name type="synonym">Arum esculentum</name>
    <dbReference type="NCBI Taxonomy" id="4460"/>
    <lineage>
        <taxon>Eukaryota</taxon>
        <taxon>Viridiplantae</taxon>
        <taxon>Streptophyta</taxon>
        <taxon>Embryophyta</taxon>
        <taxon>Tracheophyta</taxon>
        <taxon>Spermatophyta</taxon>
        <taxon>Magnoliopsida</taxon>
        <taxon>Liliopsida</taxon>
        <taxon>Araceae</taxon>
        <taxon>Aroideae</taxon>
        <taxon>Colocasieae</taxon>
        <taxon>Colocasia</taxon>
    </lineage>
</organism>
<accession>A0A843XWH0</accession>
<comment type="caution">
    <text evidence="1">The sequence shown here is derived from an EMBL/GenBank/DDBJ whole genome shotgun (WGS) entry which is preliminary data.</text>
</comment>
<sequence>MFPMKIWCMEHDRAPVLGGPSVGGFCSRHRLLVLHLSLLRVSLHLLNLENRVWCQRMLLVFRRGDAVFMRALCGRCGSMGT</sequence>
<keyword evidence="2" id="KW-1185">Reference proteome</keyword>
<dbReference type="EMBL" id="NMUH01016008">
    <property type="protein sequence ID" value="MQM23371.1"/>
    <property type="molecule type" value="Genomic_DNA"/>
</dbReference>